<dbReference type="OrthoDB" id="7820973at2"/>
<keyword evidence="2" id="KW-0378">Hydrolase</keyword>
<accession>A0A418WA29</accession>
<reference evidence="2 3" key="1">
    <citation type="submission" date="2018-09" db="EMBL/GenBank/DDBJ databases">
        <authorList>
            <person name="Zhu H."/>
        </authorList>
    </citation>
    <scope>NUCLEOTIDE SEQUENCE [LARGE SCALE GENOMIC DNA]</scope>
    <source>
        <strain evidence="2 3">K1W22B-8</strain>
    </source>
</reference>
<protein>
    <submittedName>
        <fullName evidence="2">Alpha/beta hydrolase</fullName>
    </submittedName>
</protein>
<feature type="signal peptide" evidence="1">
    <location>
        <begin position="1"/>
        <end position="27"/>
    </location>
</feature>
<evidence type="ECO:0000313" key="2">
    <source>
        <dbReference type="EMBL" id="RJF86838.1"/>
    </source>
</evidence>
<evidence type="ECO:0000256" key="1">
    <source>
        <dbReference type="SAM" id="SignalP"/>
    </source>
</evidence>
<evidence type="ECO:0000313" key="3">
    <source>
        <dbReference type="Proteomes" id="UP000284605"/>
    </source>
</evidence>
<dbReference type="PANTHER" id="PTHR43194">
    <property type="entry name" value="HYDROLASE ALPHA/BETA FOLD FAMILY"/>
    <property type="match status" value="1"/>
</dbReference>
<name>A0A418WA29_9PROT</name>
<feature type="chain" id="PRO_5019345913" evidence="1">
    <location>
        <begin position="28"/>
        <end position="362"/>
    </location>
</feature>
<dbReference type="Gene3D" id="3.40.50.1820">
    <property type="entry name" value="alpha/beta hydrolase"/>
    <property type="match status" value="1"/>
</dbReference>
<sequence length="362" mass="39706">MRPERRKLSIALLLVAAASLLSWQALPADGGKPAPLVIQEQGSFAAGGSVIANPGTFDPYKPTPAGQTFHGDHVYAFYQIPVNARKMPLVLWHGAGQFSRTWETTPDGREGYQNIFLRRGFGVYVIDQPRRGDAGRSTVATTIAPTPDEQVWFGMFRVGVWPNYFPGVQFSRDRETLNQYFRSMTPNTGPFEIEVASAGVSALFDRIGPAILVTHSQSGGLGWVTAIKNQNVRAIVAYEPGSNFIFPEGEVPPPMPSSAGPLEGVGVPLPDFMRLTRIPIVVYFGDNIPALPTASPGEDNWRVRLAMARLWRDAVNRHGGDVILVHLPEIGIRGNTHFPFSDLNNLEVADQMSKFLEAKDLD</sequence>
<dbReference type="CDD" id="cd12810">
    <property type="entry name" value="Esterase_713_like-3"/>
    <property type="match status" value="1"/>
</dbReference>
<dbReference type="EMBL" id="QYUK01000011">
    <property type="protein sequence ID" value="RJF86838.1"/>
    <property type="molecule type" value="Genomic_DNA"/>
</dbReference>
<dbReference type="InterPro" id="IPR029058">
    <property type="entry name" value="AB_hydrolase_fold"/>
</dbReference>
<dbReference type="GO" id="GO:0016787">
    <property type="term" value="F:hydrolase activity"/>
    <property type="evidence" value="ECO:0007669"/>
    <property type="project" value="UniProtKB-KW"/>
</dbReference>
<dbReference type="InterPro" id="IPR050228">
    <property type="entry name" value="Carboxylesterase_BioH"/>
</dbReference>
<gene>
    <name evidence="2" type="ORF">D3874_07255</name>
</gene>
<comment type="caution">
    <text evidence="2">The sequence shown here is derived from an EMBL/GenBank/DDBJ whole genome shotgun (WGS) entry which is preliminary data.</text>
</comment>
<keyword evidence="1" id="KW-0732">Signal</keyword>
<dbReference type="PANTHER" id="PTHR43194:SF4">
    <property type="entry name" value="AB HYDROLASE-1 DOMAIN-CONTAINING PROTEIN"/>
    <property type="match status" value="1"/>
</dbReference>
<dbReference type="SUPFAM" id="SSF53474">
    <property type="entry name" value="alpha/beta-Hydrolases"/>
    <property type="match status" value="1"/>
</dbReference>
<keyword evidence="3" id="KW-1185">Reference proteome</keyword>
<dbReference type="Proteomes" id="UP000284605">
    <property type="component" value="Unassembled WGS sequence"/>
</dbReference>
<proteinExistence type="predicted"/>
<dbReference type="AlphaFoldDB" id="A0A418WA29"/>
<organism evidence="2 3">
    <name type="scientific">Oleomonas cavernae</name>
    <dbReference type="NCBI Taxonomy" id="2320859"/>
    <lineage>
        <taxon>Bacteria</taxon>
        <taxon>Pseudomonadati</taxon>
        <taxon>Pseudomonadota</taxon>
        <taxon>Alphaproteobacteria</taxon>
        <taxon>Acetobacterales</taxon>
        <taxon>Acetobacteraceae</taxon>
        <taxon>Oleomonas</taxon>
    </lineage>
</organism>